<organism evidence="2 3">
    <name type="scientific">Rubripirellula amarantea</name>
    <dbReference type="NCBI Taxonomy" id="2527999"/>
    <lineage>
        <taxon>Bacteria</taxon>
        <taxon>Pseudomonadati</taxon>
        <taxon>Planctomycetota</taxon>
        <taxon>Planctomycetia</taxon>
        <taxon>Pirellulales</taxon>
        <taxon>Pirellulaceae</taxon>
        <taxon>Rubripirellula</taxon>
    </lineage>
</organism>
<dbReference type="Proteomes" id="UP000316598">
    <property type="component" value="Unassembled WGS sequence"/>
</dbReference>
<feature type="transmembrane region" description="Helical" evidence="1">
    <location>
        <begin position="23"/>
        <end position="42"/>
    </location>
</feature>
<accession>A0A5C5WWK5</accession>
<keyword evidence="1" id="KW-0472">Membrane</keyword>
<comment type="caution">
    <text evidence="2">The sequence shown here is derived from an EMBL/GenBank/DDBJ whole genome shotgun (WGS) entry which is preliminary data.</text>
</comment>
<dbReference type="EMBL" id="SJPI01000001">
    <property type="protein sequence ID" value="TWT54521.1"/>
    <property type="molecule type" value="Genomic_DNA"/>
</dbReference>
<keyword evidence="3" id="KW-1185">Reference proteome</keyword>
<sequence>MSDAESTSTAPKIAPTLRLSRRGLIASLLAMVVVGLSVYAIFPESVGGPPVPVKVTLGRQPIETPGGAGAVLADVVIVENLTDHPIAKLTVDINGQYLYLQNAPLEPRQSLTLPQRMFTDKRSSARFEPTKYHVEDIAVTGQLPTGARGVSKFEFDH</sequence>
<evidence type="ECO:0000256" key="1">
    <source>
        <dbReference type="SAM" id="Phobius"/>
    </source>
</evidence>
<protein>
    <submittedName>
        <fullName evidence="2">Uncharacterized protein</fullName>
    </submittedName>
</protein>
<keyword evidence="1" id="KW-1133">Transmembrane helix</keyword>
<gene>
    <name evidence="2" type="ORF">Pla22_21680</name>
</gene>
<evidence type="ECO:0000313" key="3">
    <source>
        <dbReference type="Proteomes" id="UP000316598"/>
    </source>
</evidence>
<dbReference type="AlphaFoldDB" id="A0A5C5WWK5"/>
<proteinExistence type="predicted"/>
<name>A0A5C5WWK5_9BACT</name>
<evidence type="ECO:0000313" key="2">
    <source>
        <dbReference type="EMBL" id="TWT54521.1"/>
    </source>
</evidence>
<reference evidence="2 3" key="1">
    <citation type="submission" date="2019-02" db="EMBL/GenBank/DDBJ databases">
        <title>Deep-cultivation of Planctomycetes and their phenomic and genomic characterization uncovers novel biology.</title>
        <authorList>
            <person name="Wiegand S."/>
            <person name="Jogler M."/>
            <person name="Boedeker C."/>
            <person name="Pinto D."/>
            <person name="Vollmers J."/>
            <person name="Rivas-Marin E."/>
            <person name="Kohn T."/>
            <person name="Peeters S.H."/>
            <person name="Heuer A."/>
            <person name="Rast P."/>
            <person name="Oberbeckmann S."/>
            <person name="Bunk B."/>
            <person name="Jeske O."/>
            <person name="Meyerdierks A."/>
            <person name="Storesund J.E."/>
            <person name="Kallscheuer N."/>
            <person name="Luecker S."/>
            <person name="Lage O.M."/>
            <person name="Pohl T."/>
            <person name="Merkel B.J."/>
            <person name="Hornburger P."/>
            <person name="Mueller R.-W."/>
            <person name="Bruemmer F."/>
            <person name="Labrenz M."/>
            <person name="Spormann A.M."/>
            <person name="Op Den Camp H."/>
            <person name="Overmann J."/>
            <person name="Amann R."/>
            <person name="Jetten M.S.M."/>
            <person name="Mascher T."/>
            <person name="Medema M.H."/>
            <person name="Devos D.P."/>
            <person name="Kaster A.-K."/>
            <person name="Ovreas L."/>
            <person name="Rohde M."/>
            <person name="Galperin M.Y."/>
            <person name="Jogler C."/>
        </authorList>
    </citation>
    <scope>NUCLEOTIDE SEQUENCE [LARGE SCALE GENOMIC DNA]</scope>
    <source>
        <strain evidence="2 3">Pla22</strain>
    </source>
</reference>
<dbReference type="OrthoDB" id="281795at2"/>
<dbReference type="RefSeq" id="WP_146514555.1">
    <property type="nucleotide sequence ID" value="NZ_SJPI01000001.1"/>
</dbReference>
<keyword evidence="1" id="KW-0812">Transmembrane</keyword>